<dbReference type="Proteomes" id="UP000633936">
    <property type="component" value="Unassembled WGS sequence"/>
</dbReference>
<dbReference type="RefSeq" id="WP_118040708.1">
    <property type="nucleotide sequence ID" value="NZ_JACOQE010000011.1"/>
</dbReference>
<evidence type="ECO:0000313" key="2">
    <source>
        <dbReference type="EMBL" id="MBC5741516.1"/>
    </source>
</evidence>
<name>A0ABR7I4S8_9FIRM</name>
<protein>
    <submittedName>
        <fullName evidence="2">Tail fiber domain-containing protein</fullName>
    </submittedName>
</protein>
<proteinExistence type="predicted"/>
<feature type="domain" description="Peptidase S74" evidence="1">
    <location>
        <begin position="688"/>
        <end position="786"/>
    </location>
</feature>
<comment type="caution">
    <text evidence="2">The sequence shown here is derived from an EMBL/GenBank/DDBJ whole genome shotgun (WGS) entry which is preliminary data.</text>
</comment>
<evidence type="ECO:0000313" key="3">
    <source>
        <dbReference type="Proteomes" id="UP000633936"/>
    </source>
</evidence>
<organism evidence="2 3">
    <name type="scientific">Blautia intestinalis</name>
    <dbReference type="NCBI Taxonomy" id="2763028"/>
    <lineage>
        <taxon>Bacteria</taxon>
        <taxon>Bacillati</taxon>
        <taxon>Bacillota</taxon>
        <taxon>Clostridia</taxon>
        <taxon>Lachnospirales</taxon>
        <taxon>Lachnospiraceae</taxon>
        <taxon>Blautia</taxon>
    </lineage>
</organism>
<accession>A0ABR7I4S8</accession>
<dbReference type="InterPro" id="IPR030392">
    <property type="entry name" value="S74_ICA"/>
</dbReference>
<keyword evidence="3" id="KW-1185">Reference proteome</keyword>
<dbReference type="PROSITE" id="PS51688">
    <property type="entry name" value="ICA"/>
    <property type="match status" value="1"/>
</dbReference>
<reference evidence="2 3" key="1">
    <citation type="submission" date="2020-08" db="EMBL/GenBank/DDBJ databases">
        <title>Genome public.</title>
        <authorList>
            <person name="Liu C."/>
            <person name="Sun Q."/>
        </authorList>
    </citation>
    <scope>NUCLEOTIDE SEQUENCE [LARGE SCALE GENOMIC DNA]</scope>
    <source>
        <strain evidence="2 3">27-44</strain>
    </source>
</reference>
<gene>
    <name evidence="2" type="ORF">H8Z79_13940</name>
</gene>
<evidence type="ECO:0000259" key="1">
    <source>
        <dbReference type="PROSITE" id="PS51688"/>
    </source>
</evidence>
<dbReference type="EMBL" id="JACOQE010000011">
    <property type="protein sequence ID" value="MBC5741516.1"/>
    <property type="molecule type" value="Genomic_DNA"/>
</dbReference>
<sequence>MINTSIAFRRALSENREFRIKDTITLKNKKEIPIPMMDLREYKINEATSASGKFEIGAAVIKEYKVTLDNSEEQYDDCDFEGANIQAVIGLKLADGTWEDLKKGLYRVYTATFGETTLQITAYDEMIYFDRPYSECTLSYPATVRDIVLDACRHCQVDCESGSIEMGNYIVKTKPEGSITYRDVISYCAQIMGCYARINHLGRLAFGWYDFSAVGSGDLDGGIFDTASQEKYLSGDEADGGTFDDYSSGYTYDGGSFADMDTYHHFYDLYNKSINGTDINVTGIQITTKKDSADEKYLYGTNTYALEIKDNPLIQTDTMQQVAKHIGDKIINKPFRPMSVSIQGNPAIEAGDVAVVSPKTTSSYTTVITDTTFSLFAAQSISSTAETPTAKTFTRYGAATKLLEAARNYTDQEMSAYDLVVQQMNQLAANTMGFHETKIIQDDGSVIVYRHDKPKLSESKIVYKSGIDGFFVTKNYTGKDSTTVWKAGFDSNGNAALNILSVIGIHWDWAYGGTLSLGGVGNGNGIMKVFDSNGVLISTQDINGYFLYDKNGLIKAIINKDSIRLFSTPLNPNVIEESSYEGIQLNGDGFCRIGGTYCFDDGELSMEISDAYDPFVSLSSEIDGNVVGNFDELLAGVFWATNATIKGGTATLDSLTSKATKLLNVKQNTNAYDLLLMTDGTVTRAASSSKRYKDIGDAISEMDIDNWYKIEPVWAKYKDGYLAEGDENEGRYLPMFIAEDVEKCFPQAVAHDGSQVEDWNYRMMIPAMFAMIKQQKEEIESLKQAVKEIRGN</sequence>